<comment type="caution">
    <text evidence="7">The sequence shown here is derived from an EMBL/GenBank/DDBJ whole genome shotgun (WGS) entry which is preliminary data.</text>
</comment>
<dbReference type="PANTHER" id="PTHR43133:SF46">
    <property type="entry name" value="RNA POLYMERASE SIGMA-70 FACTOR ECF SUBFAMILY"/>
    <property type="match status" value="1"/>
</dbReference>
<dbReference type="InterPro" id="IPR013249">
    <property type="entry name" value="RNA_pol_sigma70_r4_t2"/>
</dbReference>
<feature type="domain" description="RNA polymerase sigma-70 region 2" evidence="5">
    <location>
        <begin position="57"/>
        <end position="120"/>
    </location>
</feature>
<evidence type="ECO:0000256" key="4">
    <source>
        <dbReference type="ARBA" id="ARBA00023163"/>
    </source>
</evidence>
<evidence type="ECO:0000313" key="7">
    <source>
        <dbReference type="EMBL" id="EEI90640.1"/>
    </source>
</evidence>
<dbReference type="AlphaFoldDB" id="C2G2J8"/>
<evidence type="ECO:0000259" key="5">
    <source>
        <dbReference type="Pfam" id="PF04542"/>
    </source>
</evidence>
<gene>
    <name evidence="7" type="ORF">HMPREF0765_3804</name>
</gene>
<dbReference type="InterPro" id="IPR013325">
    <property type="entry name" value="RNA_pol_sigma_r2"/>
</dbReference>
<keyword evidence="2" id="KW-0805">Transcription regulation</keyword>
<dbReference type="PANTHER" id="PTHR43133">
    <property type="entry name" value="RNA POLYMERASE ECF-TYPE SIGMA FACTO"/>
    <property type="match status" value="1"/>
</dbReference>
<reference evidence="7 8" key="1">
    <citation type="submission" date="2009-01" db="EMBL/GenBank/DDBJ databases">
        <authorList>
            <person name="Qin X."/>
            <person name="Bachman B."/>
            <person name="Battles P."/>
            <person name="Bell A."/>
            <person name="Bess C."/>
            <person name="Bickham C."/>
            <person name="Chaboub L."/>
            <person name="Chen D."/>
            <person name="Coyle M."/>
            <person name="Deiros D.R."/>
            <person name="Dinh H."/>
            <person name="Forbes L."/>
            <person name="Fowler G."/>
            <person name="Francisco L."/>
            <person name="Fu Q."/>
            <person name="Gubbala S."/>
            <person name="Hale W."/>
            <person name="Han Y."/>
            <person name="Hemphill L."/>
            <person name="Highlander S.K."/>
            <person name="Hirani K."/>
            <person name="Hogues M."/>
            <person name="Jackson L."/>
            <person name="Jakkamsetti A."/>
            <person name="Javaid M."/>
            <person name="Jiang H."/>
            <person name="Korchina V."/>
            <person name="Kovar C."/>
            <person name="Lara F."/>
            <person name="Lee S."/>
            <person name="Mata R."/>
            <person name="Mathew T."/>
            <person name="Moen C."/>
            <person name="Morales K."/>
            <person name="Munidasa M."/>
            <person name="Nazareth L."/>
            <person name="Ngo R."/>
            <person name="Nguyen L."/>
            <person name="Okwuonu G."/>
            <person name="Ongeri F."/>
            <person name="Patil S."/>
            <person name="Petrosino J."/>
            <person name="Pham C."/>
            <person name="Pham P."/>
            <person name="Pu L.-L."/>
            <person name="Puazo M."/>
            <person name="Raj R."/>
            <person name="Reid J."/>
            <person name="Rouhana J."/>
            <person name="Saada N."/>
            <person name="Shang Y."/>
            <person name="Simmons D."/>
            <person name="Thornton R."/>
            <person name="Warren J."/>
            <person name="Weissenberger G."/>
            <person name="Zhang J."/>
            <person name="Zhang L."/>
            <person name="Zhou C."/>
            <person name="Zhu D."/>
            <person name="Muzny D."/>
            <person name="Worley K."/>
            <person name="Gibbs R."/>
        </authorList>
    </citation>
    <scope>NUCLEOTIDE SEQUENCE [LARGE SCALE GENOMIC DNA]</scope>
    <source>
        <strain evidence="7 8">ATCC 33300</strain>
    </source>
</reference>
<sequence>MYLLYRNVIFCYFAIIESGNNFLRELVMTACENWDDHRLMAELKTNNELAFNAIYFRYSTVLYRYAFNILKDEDECTDVIQEIFVWLWENRSNLHISNLKCYLMAAVRYRMIRVIATSKRKEEILSRSISGTPLHTDDFLEVKELKHVITDFTASLPVRAQETFKLSREQYLSNKEIALQLGISEKTVEAQMTISLKKLRLYLNRMFG</sequence>
<dbReference type="InterPro" id="IPR007627">
    <property type="entry name" value="RNA_pol_sigma70_r2"/>
</dbReference>
<organism evidence="7 8">
    <name type="scientific">Sphingobacterium spiritivorum ATCC 33300</name>
    <dbReference type="NCBI Taxonomy" id="525372"/>
    <lineage>
        <taxon>Bacteria</taxon>
        <taxon>Pseudomonadati</taxon>
        <taxon>Bacteroidota</taxon>
        <taxon>Sphingobacteriia</taxon>
        <taxon>Sphingobacteriales</taxon>
        <taxon>Sphingobacteriaceae</taxon>
        <taxon>Sphingobacterium</taxon>
    </lineage>
</organism>
<proteinExistence type="inferred from homology"/>
<dbReference type="InterPro" id="IPR036388">
    <property type="entry name" value="WH-like_DNA-bd_sf"/>
</dbReference>
<dbReference type="InterPro" id="IPR039425">
    <property type="entry name" value="RNA_pol_sigma-70-like"/>
</dbReference>
<evidence type="ECO:0000313" key="8">
    <source>
        <dbReference type="Proteomes" id="UP000006241"/>
    </source>
</evidence>
<dbReference type="Pfam" id="PF04542">
    <property type="entry name" value="Sigma70_r2"/>
    <property type="match status" value="1"/>
</dbReference>
<dbReference type="Gene3D" id="1.10.1740.10">
    <property type="match status" value="1"/>
</dbReference>
<dbReference type="Pfam" id="PF08281">
    <property type="entry name" value="Sigma70_r4_2"/>
    <property type="match status" value="1"/>
</dbReference>
<comment type="similarity">
    <text evidence="1">Belongs to the sigma-70 factor family. ECF subfamily.</text>
</comment>
<protein>
    <submittedName>
        <fullName evidence="7">RNA polymerase sigma-70 factor</fullName>
    </submittedName>
</protein>
<dbReference type="Gene3D" id="1.10.10.10">
    <property type="entry name" value="Winged helix-like DNA-binding domain superfamily/Winged helix DNA-binding domain"/>
    <property type="match status" value="1"/>
</dbReference>
<evidence type="ECO:0000259" key="6">
    <source>
        <dbReference type="Pfam" id="PF08281"/>
    </source>
</evidence>
<keyword evidence="3" id="KW-0731">Sigma factor</keyword>
<accession>C2G2J8</accession>
<dbReference type="Proteomes" id="UP000006241">
    <property type="component" value="Unassembled WGS sequence"/>
</dbReference>
<evidence type="ECO:0000256" key="2">
    <source>
        <dbReference type="ARBA" id="ARBA00023015"/>
    </source>
</evidence>
<dbReference type="NCBIfam" id="TIGR02937">
    <property type="entry name" value="sigma70-ECF"/>
    <property type="match status" value="1"/>
</dbReference>
<dbReference type="GO" id="GO:0016987">
    <property type="term" value="F:sigma factor activity"/>
    <property type="evidence" value="ECO:0007669"/>
    <property type="project" value="UniProtKB-KW"/>
</dbReference>
<keyword evidence="4" id="KW-0804">Transcription</keyword>
<name>C2G2J8_SPHSI</name>
<dbReference type="GO" id="GO:0003677">
    <property type="term" value="F:DNA binding"/>
    <property type="evidence" value="ECO:0007669"/>
    <property type="project" value="InterPro"/>
</dbReference>
<dbReference type="SUPFAM" id="SSF88659">
    <property type="entry name" value="Sigma3 and sigma4 domains of RNA polymerase sigma factors"/>
    <property type="match status" value="1"/>
</dbReference>
<feature type="domain" description="RNA polymerase sigma factor 70 region 4 type 2" evidence="6">
    <location>
        <begin position="154"/>
        <end position="199"/>
    </location>
</feature>
<evidence type="ECO:0000256" key="1">
    <source>
        <dbReference type="ARBA" id="ARBA00010641"/>
    </source>
</evidence>
<dbReference type="InterPro" id="IPR014284">
    <property type="entry name" value="RNA_pol_sigma-70_dom"/>
</dbReference>
<dbReference type="GO" id="GO:0006352">
    <property type="term" value="P:DNA-templated transcription initiation"/>
    <property type="evidence" value="ECO:0007669"/>
    <property type="project" value="InterPro"/>
</dbReference>
<dbReference type="InterPro" id="IPR013324">
    <property type="entry name" value="RNA_pol_sigma_r3/r4-like"/>
</dbReference>
<dbReference type="HOGENOM" id="CLU_047691_4_1_10"/>
<dbReference type="EMBL" id="ACHB01000089">
    <property type="protein sequence ID" value="EEI90640.1"/>
    <property type="molecule type" value="Genomic_DNA"/>
</dbReference>
<evidence type="ECO:0000256" key="3">
    <source>
        <dbReference type="ARBA" id="ARBA00023082"/>
    </source>
</evidence>
<dbReference type="SUPFAM" id="SSF88946">
    <property type="entry name" value="Sigma2 domain of RNA polymerase sigma factors"/>
    <property type="match status" value="1"/>
</dbReference>